<dbReference type="Proteomes" id="UP001497512">
    <property type="component" value="Chromosome 5"/>
</dbReference>
<reference evidence="1" key="1">
    <citation type="submission" date="2024-02" db="EMBL/GenBank/DDBJ databases">
        <authorList>
            <consortium name="ELIXIR-Norway"/>
            <consortium name="Elixir Norway"/>
        </authorList>
    </citation>
    <scope>NUCLEOTIDE SEQUENCE</scope>
</reference>
<name>A0ABP0UNJ3_9BRYO</name>
<evidence type="ECO:0000313" key="1">
    <source>
        <dbReference type="EMBL" id="CAK9225938.1"/>
    </source>
</evidence>
<organism evidence="1 2">
    <name type="scientific">Sphagnum troendelagicum</name>
    <dbReference type="NCBI Taxonomy" id="128251"/>
    <lineage>
        <taxon>Eukaryota</taxon>
        <taxon>Viridiplantae</taxon>
        <taxon>Streptophyta</taxon>
        <taxon>Embryophyta</taxon>
        <taxon>Bryophyta</taxon>
        <taxon>Sphagnophytina</taxon>
        <taxon>Sphagnopsida</taxon>
        <taxon>Sphagnales</taxon>
        <taxon>Sphagnaceae</taxon>
        <taxon>Sphagnum</taxon>
    </lineage>
</organism>
<proteinExistence type="predicted"/>
<accession>A0ABP0UNJ3</accession>
<evidence type="ECO:0000313" key="2">
    <source>
        <dbReference type="Proteomes" id="UP001497512"/>
    </source>
</evidence>
<keyword evidence="2" id="KW-1185">Reference proteome</keyword>
<gene>
    <name evidence="1" type="ORF">CSSPTR1EN2_LOCUS17989</name>
</gene>
<protein>
    <submittedName>
        <fullName evidence="1">Uncharacterized protein</fullName>
    </submittedName>
</protein>
<sequence>MSSTKAPYATLHDLPKFEKRSDVVSAPWLKDDIAPFNCGRGASPDCYIPSNSQTAPFATFHNQPRHHEGKFTINVRIVGCDYLLLNKHIE</sequence>
<dbReference type="EMBL" id="OZ019897">
    <property type="protein sequence ID" value="CAK9225938.1"/>
    <property type="molecule type" value="Genomic_DNA"/>
</dbReference>